<evidence type="ECO:0000256" key="4">
    <source>
        <dbReference type="ARBA" id="ARBA00022614"/>
    </source>
</evidence>
<keyword evidence="4" id="KW-0433">Leucine-rich repeat</keyword>
<name>A0A1R3H5T4_9ROSI</name>
<evidence type="ECO:0000256" key="12">
    <source>
        <dbReference type="ARBA" id="ARBA00022989"/>
    </source>
</evidence>
<evidence type="ECO:0000256" key="1">
    <source>
        <dbReference type="ARBA" id="ARBA00004479"/>
    </source>
</evidence>
<dbReference type="InterPro" id="IPR017441">
    <property type="entry name" value="Protein_kinase_ATP_BS"/>
</dbReference>
<keyword evidence="12 17" id="KW-1133">Transmembrane helix</keyword>
<dbReference type="SUPFAM" id="SSF56112">
    <property type="entry name" value="Protein kinase-like (PK-like)"/>
    <property type="match status" value="1"/>
</dbReference>
<dbReference type="Pfam" id="PF07714">
    <property type="entry name" value="PK_Tyr_Ser-Thr"/>
    <property type="match status" value="1"/>
</dbReference>
<dbReference type="InterPro" id="IPR032675">
    <property type="entry name" value="LRR_dom_sf"/>
</dbReference>
<dbReference type="EC" id="2.7.11.1" evidence="2"/>
<keyword evidence="7 18" id="KW-0732">Signal</keyword>
<gene>
    <name evidence="20" type="ORF">COLO4_31099</name>
</gene>
<keyword evidence="10" id="KW-0418">Kinase</keyword>
<dbReference type="PROSITE" id="PS00107">
    <property type="entry name" value="PROTEIN_KINASE_ATP"/>
    <property type="match status" value="1"/>
</dbReference>
<dbReference type="InterPro" id="IPR000719">
    <property type="entry name" value="Prot_kinase_dom"/>
</dbReference>
<keyword evidence="5" id="KW-0808">Transferase</keyword>
<evidence type="ECO:0000256" key="9">
    <source>
        <dbReference type="ARBA" id="ARBA00022741"/>
    </source>
</evidence>
<keyword evidence="8" id="KW-0677">Repeat</keyword>
<dbReference type="FunFam" id="3.30.200.20:FF:000328">
    <property type="entry name" value="Leucine-rich repeat protein kinase family protein"/>
    <property type="match status" value="1"/>
</dbReference>
<dbReference type="AlphaFoldDB" id="A0A1R3H5T4"/>
<evidence type="ECO:0000256" key="17">
    <source>
        <dbReference type="SAM" id="Phobius"/>
    </source>
</evidence>
<evidence type="ECO:0000256" key="15">
    <source>
        <dbReference type="ARBA" id="ARBA00023180"/>
    </source>
</evidence>
<dbReference type="FunFam" id="3.80.10.10:FF:000542">
    <property type="entry name" value="Leucine-rich repeat protein kinase family protein"/>
    <property type="match status" value="1"/>
</dbReference>
<comment type="caution">
    <text evidence="20">The sequence shown here is derived from an EMBL/GenBank/DDBJ whole genome shotgun (WGS) entry which is preliminary data.</text>
</comment>
<evidence type="ECO:0000256" key="16">
    <source>
        <dbReference type="PROSITE-ProRule" id="PRU10141"/>
    </source>
</evidence>
<feature type="domain" description="Protein kinase" evidence="19">
    <location>
        <begin position="633"/>
        <end position="906"/>
    </location>
</feature>
<evidence type="ECO:0000256" key="2">
    <source>
        <dbReference type="ARBA" id="ARBA00012513"/>
    </source>
</evidence>
<feature type="chain" id="PRO_5013045646" description="non-specific serine/threonine protein kinase" evidence="18">
    <location>
        <begin position="22"/>
        <end position="955"/>
    </location>
</feature>
<dbReference type="PANTHER" id="PTHR45974:SF266">
    <property type="entry name" value="LEUCINE-RICH REPEAT RECEPTOR PROTEIN KINASE HPCA1"/>
    <property type="match status" value="1"/>
</dbReference>
<dbReference type="InterPro" id="IPR001611">
    <property type="entry name" value="Leu-rich_rpt"/>
</dbReference>
<dbReference type="PROSITE" id="PS50011">
    <property type="entry name" value="PROTEIN_KINASE_DOM"/>
    <property type="match status" value="1"/>
</dbReference>
<evidence type="ECO:0000313" key="21">
    <source>
        <dbReference type="Proteomes" id="UP000187203"/>
    </source>
</evidence>
<keyword evidence="11 16" id="KW-0067">ATP-binding</keyword>
<evidence type="ECO:0000256" key="11">
    <source>
        <dbReference type="ARBA" id="ARBA00022840"/>
    </source>
</evidence>
<evidence type="ECO:0000256" key="6">
    <source>
        <dbReference type="ARBA" id="ARBA00022692"/>
    </source>
</evidence>
<comment type="subcellular location">
    <subcellularLocation>
        <location evidence="1">Membrane</location>
        <topology evidence="1">Single-pass type I membrane protein</topology>
    </subcellularLocation>
</comment>
<organism evidence="20 21">
    <name type="scientific">Corchorus olitorius</name>
    <dbReference type="NCBI Taxonomy" id="93759"/>
    <lineage>
        <taxon>Eukaryota</taxon>
        <taxon>Viridiplantae</taxon>
        <taxon>Streptophyta</taxon>
        <taxon>Embryophyta</taxon>
        <taxon>Tracheophyta</taxon>
        <taxon>Spermatophyta</taxon>
        <taxon>Magnoliopsida</taxon>
        <taxon>eudicotyledons</taxon>
        <taxon>Gunneridae</taxon>
        <taxon>Pentapetalae</taxon>
        <taxon>rosids</taxon>
        <taxon>malvids</taxon>
        <taxon>Malvales</taxon>
        <taxon>Malvaceae</taxon>
        <taxon>Grewioideae</taxon>
        <taxon>Apeibeae</taxon>
        <taxon>Corchorus</taxon>
    </lineage>
</organism>
<dbReference type="EMBL" id="AWUE01020821">
    <property type="protein sequence ID" value="OMO65620.1"/>
    <property type="molecule type" value="Genomic_DNA"/>
</dbReference>
<evidence type="ECO:0000256" key="14">
    <source>
        <dbReference type="ARBA" id="ARBA00023170"/>
    </source>
</evidence>
<dbReference type="CDD" id="cd14066">
    <property type="entry name" value="STKc_IRAK"/>
    <property type="match status" value="1"/>
</dbReference>
<dbReference type="SUPFAM" id="SSF52058">
    <property type="entry name" value="L domain-like"/>
    <property type="match status" value="1"/>
</dbReference>
<evidence type="ECO:0000256" key="13">
    <source>
        <dbReference type="ARBA" id="ARBA00023136"/>
    </source>
</evidence>
<dbReference type="Gene3D" id="1.10.510.10">
    <property type="entry name" value="Transferase(Phosphotransferase) domain 1"/>
    <property type="match status" value="1"/>
</dbReference>
<dbReference type="Gene3D" id="3.80.10.10">
    <property type="entry name" value="Ribonuclease Inhibitor"/>
    <property type="match status" value="3"/>
</dbReference>
<dbReference type="PANTHER" id="PTHR45974">
    <property type="entry name" value="RECEPTOR-LIKE PROTEIN 55"/>
    <property type="match status" value="1"/>
</dbReference>
<dbReference type="GO" id="GO:0016020">
    <property type="term" value="C:membrane"/>
    <property type="evidence" value="ECO:0007669"/>
    <property type="project" value="UniProtKB-SubCell"/>
</dbReference>
<dbReference type="OrthoDB" id="2015206at2759"/>
<dbReference type="FunFam" id="3.80.10.10:FF:000363">
    <property type="entry name" value="Leucine-rich repeat family protein"/>
    <property type="match status" value="1"/>
</dbReference>
<dbReference type="InterPro" id="IPR001245">
    <property type="entry name" value="Ser-Thr/Tyr_kinase_cat_dom"/>
</dbReference>
<dbReference type="PROSITE" id="PS00108">
    <property type="entry name" value="PROTEIN_KINASE_ST"/>
    <property type="match status" value="1"/>
</dbReference>
<protein>
    <recommendedName>
        <fullName evidence="2">non-specific serine/threonine protein kinase</fullName>
        <ecNumber evidence="2">2.7.11.1</ecNumber>
    </recommendedName>
</protein>
<dbReference type="Proteomes" id="UP000187203">
    <property type="component" value="Unassembled WGS sequence"/>
</dbReference>
<reference evidence="21" key="1">
    <citation type="submission" date="2013-09" db="EMBL/GenBank/DDBJ databases">
        <title>Corchorus olitorius genome sequencing.</title>
        <authorList>
            <person name="Alam M."/>
            <person name="Haque M.S."/>
            <person name="Islam M.S."/>
            <person name="Emdad E.M."/>
            <person name="Islam M.M."/>
            <person name="Ahmed B."/>
            <person name="Halim A."/>
            <person name="Hossen Q.M.M."/>
            <person name="Hossain M.Z."/>
            <person name="Ahmed R."/>
            <person name="Khan M.M."/>
            <person name="Islam R."/>
            <person name="Rashid M.M."/>
            <person name="Khan S.A."/>
            <person name="Rahman M.S."/>
            <person name="Alam M."/>
            <person name="Yahiya A.S."/>
            <person name="Khan M.S."/>
            <person name="Azam M.S."/>
            <person name="Haque T."/>
            <person name="Lashkar M.Z.H."/>
            <person name="Akhand A.I."/>
            <person name="Morshed G."/>
            <person name="Roy S."/>
            <person name="Uddin K.S."/>
            <person name="Rabeya T."/>
            <person name="Hossain A.S."/>
            <person name="Chowdhury A."/>
            <person name="Snigdha A.R."/>
            <person name="Mortoza M.S."/>
            <person name="Matin S.A."/>
            <person name="Hoque S.M.E."/>
            <person name="Islam M.K."/>
            <person name="Roy D.K."/>
            <person name="Haider R."/>
            <person name="Moosa M.M."/>
            <person name="Elias S.M."/>
            <person name="Hasan A.M."/>
            <person name="Jahan S."/>
            <person name="Shafiuddin M."/>
            <person name="Mahmood N."/>
            <person name="Shommy N.S."/>
        </authorList>
    </citation>
    <scope>NUCLEOTIDE SEQUENCE [LARGE SCALE GENOMIC DNA]</scope>
    <source>
        <strain evidence="21">cv. O-4</strain>
    </source>
</reference>
<keyword evidence="13 17" id="KW-0472">Membrane</keyword>
<dbReference type="GO" id="GO:0004674">
    <property type="term" value="F:protein serine/threonine kinase activity"/>
    <property type="evidence" value="ECO:0007669"/>
    <property type="project" value="UniProtKB-KW"/>
</dbReference>
<dbReference type="InterPro" id="IPR008271">
    <property type="entry name" value="Ser/Thr_kinase_AS"/>
</dbReference>
<dbReference type="InterPro" id="IPR011009">
    <property type="entry name" value="Kinase-like_dom_sf"/>
</dbReference>
<evidence type="ECO:0000256" key="5">
    <source>
        <dbReference type="ARBA" id="ARBA00022679"/>
    </source>
</evidence>
<evidence type="ECO:0000256" key="3">
    <source>
        <dbReference type="ARBA" id="ARBA00022527"/>
    </source>
</evidence>
<evidence type="ECO:0000259" key="19">
    <source>
        <dbReference type="PROSITE" id="PS50011"/>
    </source>
</evidence>
<sequence length="955" mass="103860">MASAIWLLLLVVFVQVSIIAAVTDGGDSSALKSLAADWKSAPPGWGSADPCGDGWVGIGCTGSRVTSIILPNMNLEGDLSGDISALSELQQLDLSYNKGLTGPLPASIGNLKKLTNLILVGCGFNGPIPGTIGSLELLRFLSLNSNAFTGRIPPTVGNLSNLYWLDMADNQLEGPIPVSDGSTPGLDMLLNAGHFHFGKNKLSGTIPSQLFNSKMTLIHVLFESNQLTGPLPSTLGLVKTLEVVRFDNNLLSGRLPSNLNNLTSLHDLFLSNNEFTGPLPDLTGMSSLNTLYLSNNSFASSDVPSWFPTLPSLTTLMMENTQVQGEVPAEFFKLPHLQTVVLKHNGLNGTLDIEPGFSTQLKLIDLQSNSISELNDTAGTYNFDLILAGNPVCEETGTTEPYCTVPQPNSSPLYSTPSKNCLPASCSSGQVSSPTCRCAHPYTGTFQFRGLLFSNLGNSSSYVALEQSLMQFFQSHQIPVDSVSLSNPRMDPFEYLLLNLRVFPYGEDSFNRTAVSMIAFVFSNQTYKPPKNFFGPYVFQGDLYENFSDDPKKSKKTSIAIIIGAAAGGSVLFLLLVLAGIYAYRQKKRAEMATNKSNPFANWDPKKSSGSIPQLKGARAFSFEELKKYTNNFSDANDIGSGGYGKVYRGTLPTGELIAIKRAQQGSMQGGLEFKTEIELLSRVHHKNVVSLLGFCFDRGEQMLIYEYVPNGSLSDSLSGKSGIRLDWTRRLKIALGAARGLQYLHELANPPIIHRDIKSTNILLDDRLNAKVADFGLSKPMGDSEKGHVTTQVKGTMGYLDPEYYMTQQLTEKSDVYSFGVLLLEIITARRPIERGKYIVREIRVAMDKTKSLYNLQEMLDSTIGFAAPPKGLEKFVDLAMSCVEESAVDRPTMGEVVKEIETIMQMAGMNPNAESASSSATYEEATKGVPLHPYSDESFAYSGGFPTSKVEPQ</sequence>
<evidence type="ECO:0000256" key="10">
    <source>
        <dbReference type="ARBA" id="ARBA00022777"/>
    </source>
</evidence>
<keyword evidence="15" id="KW-0325">Glycoprotein</keyword>
<dbReference type="FunFam" id="1.10.510.10:FF:000453">
    <property type="entry name" value="LRR receptor-like serine/threonine-protein kinase HSL2"/>
    <property type="match status" value="1"/>
</dbReference>
<keyword evidence="9 16" id="KW-0547">Nucleotide-binding</keyword>
<keyword evidence="3" id="KW-0723">Serine/threonine-protein kinase</keyword>
<dbReference type="Gene3D" id="3.30.200.20">
    <property type="entry name" value="Phosphorylase Kinase, domain 1"/>
    <property type="match status" value="1"/>
</dbReference>
<keyword evidence="21" id="KW-1185">Reference proteome</keyword>
<dbReference type="STRING" id="93759.A0A1R3H5T4"/>
<feature type="signal peptide" evidence="18">
    <location>
        <begin position="1"/>
        <end position="21"/>
    </location>
</feature>
<evidence type="ECO:0000256" key="7">
    <source>
        <dbReference type="ARBA" id="ARBA00022729"/>
    </source>
</evidence>
<dbReference type="GO" id="GO:0005524">
    <property type="term" value="F:ATP binding"/>
    <property type="evidence" value="ECO:0007669"/>
    <property type="project" value="UniProtKB-UniRule"/>
</dbReference>
<feature type="binding site" evidence="16">
    <location>
        <position position="661"/>
    </location>
    <ligand>
        <name>ATP</name>
        <dbReference type="ChEBI" id="CHEBI:30616"/>
    </ligand>
</feature>
<evidence type="ECO:0000313" key="20">
    <source>
        <dbReference type="EMBL" id="OMO65620.1"/>
    </source>
</evidence>
<keyword evidence="14" id="KW-0675">Receptor</keyword>
<dbReference type="Pfam" id="PF13855">
    <property type="entry name" value="LRR_8"/>
    <property type="match status" value="1"/>
</dbReference>
<accession>A0A1R3H5T4</accession>
<feature type="transmembrane region" description="Helical" evidence="17">
    <location>
        <begin position="559"/>
        <end position="584"/>
    </location>
</feature>
<proteinExistence type="predicted"/>
<evidence type="ECO:0000256" key="18">
    <source>
        <dbReference type="SAM" id="SignalP"/>
    </source>
</evidence>
<dbReference type="Pfam" id="PF00560">
    <property type="entry name" value="LRR_1"/>
    <property type="match status" value="2"/>
</dbReference>
<keyword evidence="6 17" id="KW-0812">Transmembrane</keyword>
<evidence type="ECO:0000256" key="8">
    <source>
        <dbReference type="ARBA" id="ARBA00022737"/>
    </source>
</evidence>
<dbReference type="SMART" id="SM00220">
    <property type="entry name" value="S_TKc"/>
    <property type="match status" value="1"/>
</dbReference>